<gene>
    <name evidence="2" type="ORF">BBK82_19615</name>
</gene>
<evidence type="ECO:0000313" key="2">
    <source>
        <dbReference type="EMBL" id="ANZ37937.1"/>
    </source>
</evidence>
<dbReference type="Proteomes" id="UP000093053">
    <property type="component" value="Chromosome"/>
</dbReference>
<organism evidence="2 3">
    <name type="scientific">Lentzea guizhouensis</name>
    <dbReference type="NCBI Taxonomy" id="1586287"/>
    <lineage>
        <taxon>Bacteria</taxon>
        <taxon>Bacillati</taxon>
        <taxon>Actinomycetota</taxon>
        <taxon>Actinomycetes</taxon>
        <taxon>Pseudonocardiales</taxon>
        <taxon>Pseudonocardiaceae</taxon>
        <taxon>Lentzea</taxon>
    </lineage>
</organism>
<protein>
    <submittedName>
        <fullName evidence="2">Uncharacterized protein</fullName>
    </submittedName>
</protein>
<dbReference type="OrthoDB" id="3296958at2"/>
<keyword evidence="1" id="KW-0812">Transmembrane</keyword>
<accession>A0A1B2HJP4</accession>
<keyword evidence="1" id="KW-0472">Membrane</keyword>
<dbReference type="RefSeq" id="WP_065916296.1">
    <property type="nucleotide sequence ID" value="NZ_CP016793.1"/>
</dbReference>
<keyword evidence="3" id="KW-1185">Reference proteome</keyword>
<evidence type="ECO:0000313" key="3">
    <source>
        <dbReference type="Proteomes" id="UP000093053"/>
    </source>
</evidence>
<proteinExistence type="predicted"/>
<evidence type="ECO:0000256" key="1">
    <source>
        <dbReference type="SAM" id="Phobius"/>
    </source>
</evidence>
<dbReference type="EMBL" id="CP016793">
    <property type="protein sequence ID" value="ANZ37937.1"/>
    <property type="molecule type" value="Genomic_DNA"/>
</dbReference>
<feature type="transmembrane region" description="Helical" evidence="1">
    <location>
        <begin position="39"/>
        <end position="60"/>
    </location>
</feature>
<dbReference type="AlphaFoldDB" id="A0A1B2HJP4"/>
<dbReference type="STRING" id="1586287.BBK82_19615"/>
<name>A0A1B2HJP4_9PSEU</name>
<keyword evidence="1" id="KW-1133">Transmembrane helix</keyword>
<reference evidence="2 3" key="1">
    <citation type="submission" date="2016-07" db="EMBL/GenBank/DDBJ databases">
        <title>Complete genome sequence of the Lentzea guizhouensis DHS C013.</title>
        <authorList>
            <person name="Cao C."/>
        </authorList>
    </citation>
    <scope>NUCLEOTIDE SEQUENCE [LARGE SCALE GENOMIC DNA]</scope>
    <source>
        <strain evidence="2 3">DHS C013</strain>
    </source>
</reference>
<dbReference type="KEGG" id="led:BBK82_19615"/>
<sequence>MNDTEQLIKEALGKLAERTPHPGPTLNAVRRKRKRHRNVFLIATAGVAAAAVLIFTGLVASDRYTPPSSTDAAAVLGGDQTTSRLPLKYAPHWLPAGYAEVYRGLLDSERAYVPAGAQGYPFTDGGPLTRILKSKGKPDTAGWDEVTVRGLRAWVHTFQGQSPGPTAEVVWEAQDWLSVLVRGTADVRQDALRVAESVRADAKIVQEPLFTLDGHEANQVWGSSPGDWGAHLFHDDVSVQVGTRTPGVTGSPITVRGKQGVTEEGRVAVLDGSVWVTVIGAVPQEKLVDLANKVQLAPSPDTSWIGRGL</sequence>